<accession>R6Y0T6</accession>
<sequence>MKQNYKIFTVALLASMSLAAAAQADDFADAQLLQTSQLVQAQRSTAMQRYAGGRLQAIWNPQVQHSDVDWWLRSFSEWESYYDDAVSGKSRSVAAGMDMNTGKETRTGMYGMYNHTELNGGGAEALQQDWRIGAYIGKQHGAVQQYGYVNYGKLGNHFNSPWDDVKYRGQIVELGGEYKYDLHHDDGKIYHVSPYVNVQASRYMQKSYRQAIPGYPDLVHPSINNNYLAGETGVELRRELQNGNYAVRLGYKRVFAGEAPEYGYTLEGQPEAGQHYSYDIDKDYLHLMLSGTLKLTKNLSTTAEGAWLEGEHDRELKADVKLNWAF</sequence>
<evidence type="ECO:0000259" key="2">
    <source>
        <dbReference type="PROSITE" id="PS51208"/>
    </source>
</evidence>
<dbReference type="RefSeq" id="WP_021719917.1">
    <property type="nucleotide sequence ID" value="NZ_FR892783.1"/>
</dbReference>
<dbReference type="HOGENOM" id="CLU_852183_0_0_9"/>
<evidence type="ECO:0000313" key="3">
    <source>
        <dbReference type="EMBL" id="CDD12087.1"/>
    </source>
</evidence>
<evidence type="ECO:0000313" key="4">
    <source>
        <dbReference type="Proteomes" id="UP000014937"/>
    </source>
</evidence>
<evidence type="ECO:0000256" key="1">
    <source>
        <dbReference type="SAM" id="SignalP"/>
    </source>
</evidence>
<dbReference type="EMBL" id="CBGL010000111">
    <property type="protein sequence ID" value="CDD12087.1"/>
    <property type="molecule type" value="Genomic_DNA"/>
</dbReference>
<dbReference type="PROSITE" id="PS51208">
    <property type="entry name" value="AUTOTRANSPORTER"/>
    <property type="match status" value="1"/>
</dbReference>
<feature type="chain" id="PRO_5004424905" description="Autotransporter domain-containing protein" evidence="1">
    <location>
        <begin position="25"/>
        <end position="326"/>
    </location>
</feature>
<comment type="caution">
    <text evidence="3">The sequence shown here is derived from an EMBL/GenBank/DDBJ whole genome shotgun (WGS) entry which is preliminary data.</text>
</comment>
<dbReference type="Gene3D" id="2.40.128.130">
    <property type="entry name" value="Autotransporter beta-domain"/>
    <property type="match status" value="1"/>
</dbReference>
<dbReference type="Proteomes" id="UP000014937">
    <property type="component" value="Unassembled WGS sequence"/>
</dbReference>
<keyword evidence="1" id="KW-0732">Signal</keyword>
<reference evidence="3" key="1">
    <citation type="submission" date="2012-11" db="EMBL/GenBank/DDBJ databases">
        <title>Dependencies among metagenomic species, viruses, plasmids and units of genetic variation.</title>
        <authorList>
            <person name="Nielsen H.B."/>
            <person name="Almeida M."/>
            <person name="Juncker A.S."/>
            <person name="Rasmussen S."/>
            <person name="Li J."/>
            <person name="Sunagawa S."/>
            <person name="Plichta D."/>
            <person name="Gautier L."/>
            <person name="Le Chatelier E."/>
            <person name="Peletier E."/>
            <person name="Bonde I."/>
            <person name="Nielsen T."/>
            <person name="Manichanh C."/>
            <person name="Arumugam M."/>
            <person name="Batto J."/>
            <person name="Santos M.B.Q.D."/>
            <person name="Blom N."/>
            <person name="Borruel N."/>
            <person name="Burgdorf K.S."/>
            <person name="Boumezbeur F."/>
            <person name="Casellas F."/>
            <person name="Dore J."/>
            <person name="Guarner F."/>
            <person name="Hansen T."/>
            <person name="Hildebrand F."/>
            <person name="Kaas R.S."/>
            <person name="Kennedy S."/>
            <person name="Kristiansen K."/>
            <person name="Kultima J.R."/>
            <person name="Leonard P."/>
            <person name="Levenez F."/>
            <person name="Lund O."/>
            <person name="Moumen B."/>
            <person name="Le Paslier D."/>
            <person name="Pons N."/>
            <person name="Pedersen O."/>
            <person name="Prifti E."/>
            <person name="Qin J."/>
            <person name="Raes J."/>
            <person name="Tap J."/>
            <person name="Tims S."/>
            <person name="Ussery D.W."/>
            <person name="Yamada T."/>
            <person name="MetaHit consortium"/>
            <person name="Renault P."/>
            <person name="Sicheritz-Ponten T."/>
            <person name="Bork P."/>
            <person name="Wang J."/>
            <person name="Brunak S."/>
            <person name="Ehrlich S.D."/>
        </authorList>
    </citation>
    <scope>NUCLEOTIDE SEQUENCE [LARGE SCALE GENOMIC DNA]</scope>
</reference>
<protein>
    <recommendedName>
        <fullName evidence="2">Autotransporter domain-containing protein</fullName>
    </recommendedName>
</protein>
<dbReference type="InterPro" id="IPR036709">
    <property type="entry name" value="Autotransporte_beta_dom_sf"/>
</dbReference>
<dbReference type="InterPro" id="IPR005546">
    <property type="entry name" value="Autotransporte_beta"/>
</dbReference>
<name>R6Y0T6_9FIRM</name>
<feature type="domain" description="Autotransporter" evidence="2">
    <location>
        <begin position="63"/>
        <end position="326"/>
    </location>
</feature>
<gene>
    <name evidence="3" type="ORF">BN587_00841</name>
</gene>
<organism evidence="3 4">
    <name type="scientific">Phascolarctobacterium succinatutens CAG:287</name>
    <dbReference type="NCBI Taxonomy" id="1263101"/>
    <lineage>
        <taxon>Bacteria</taxon>
        <taxon>Bacillati</taxon>
        <taxon>Bacillota</taxon>
        <taxon>Negativicutes</taxon>
        <taxon>Acidaminococcales</taxon>
        <taxon>Acidaminococcaceae</taxon>
        <taxon>Phascolarctobacterium</taxon>
    </lineage>
</organism>
<dbReference type="AlphaFoldDB" id="R6Y0T6"/>
<proteinExistence type="predicted"/>
<dbReference type="SUPFAM" id="SSF103515">
    <property type="entry name" value="Autotransporter"/>
    <property type="match status" value="1"/>
</dbReference>
<feature type="signal peptide" evidence="1">
    <location>
        <begin position="1"/>
        <end position="24"/>
    </location>
</feature>